<keyword evidence="3" id="KW-0436">Ligase</keyword>
<dbReference type="GO" id="GO:0004842">
    <property type="term" value="F:ubiquitin-protein transferase activity"/>
    <property type="evidence" value="ECO:0007669"/>
    <property type="project" value="InterPro"/>
</dbReference>
<dbReference type="Pfam" id="PF00632">
    <property type="entry name" value="HECT"/>
    <property type="match status" value="1"/>
</dbReference>
<dbReference type="GO" id="GO:0016874">
    <property type="term" value="F:ligase activity"/>
    <property type="evidence" value="ECO:0007669"/>
    <property type="project" value="UniProtKB-KW"/>
</dbReference>
<dbReference type="InterPro" id="IPR000569">
    <property type="entry name" value="HECT_dom"/>
</dbReference>
<dbReference type="AlphaFoldDB" id="A0A6S7FWP2"/>
<dbReference type="Gene3D" id="3.90.1750.10">
    <property type="entry name" value="Hect, E3 ligase catalytic domains"/>
    <property type="match status" value="1"/>
</dbReference>
<keyword evidence="4" id="KW-1185">Reference proteome</keyword>
<proteinExistence type="predicted"/>
<comment type="caution">
    <text evidence="3">The sequence shown here is derived from an EMBL/GenBank/DDBJ whole genome shotgun (WGS) entry which is preliminary data.</text>
</comment>
<reference evidence="3" key="1">
    <citation type="submission" date="2020-04" db="EMBL/GenBank/DDBJ databases">
        <authorList>
            <person name="Alioto T."/>
            <person name="Alioto T."/>
            <person name="Gomez Garrido J."/>
        </authorList>
    </citation>
    <scope>NUCLEOTIDE SEQUENCE</scope>
    <source>
        <strain evidence="3">A484AB</strain>
    </source>
</reference>
<dbReference type="Proteomes" id="UP001152795">
    <property type="component" value="Unassembled WGS sequence"/>
</dbReference>
<dbReference type="OrthoDB" id="5988133at2759"/>
<sequence length="540" mass="60991">MVTRSISLKGSWDRGHVYVRPIQRDLDLNPETAKNEHGEVVEEICNYCFNIFPMNQLREHIYVCPAKRKEDTGTRKEDTTVTFASEESNQHEVINVEEDEIPDTKPQCSEEIPQSDAVSRENTDFDMMYASLIFEDINADQFSDEQVDEDEEKPPAVVTSTGVLDIKDILEELATVNIDNQHISKFNICRSNIWDGVLRGMERKSFSPNKKVSVKFTDDVGLSEGAADLGGPMREFFTLALEKVLSGKLFCGQEHQKFLSYDAKALKQGEYFKAGQLFSMALVHCGIGPRCLSPILFDSMVKGPGEILVPIDSVYDPELQLGLQRLMSVQSVVDANKVIVDEKLQGILELSGTLRVMKSVCDVKEVSSETAHWYVLGRTRASFESFKNGLNCLGLLDALLHNPDSFRQTMCFHSQVLSSDIFEELFTVYRSEELSNRWELENKILAFWRDLLLDIEEKESEITFSDILFFASGLKVVPSRGISLELEFLHDPEKNGQLSNFPKSNTCSCVLYLPVTHSIYVEFKGAFTFAIRNAKGFGNP</sequence>
<evidence type="ECO:0000313" key="3">
    <source>
        <dbReference type="EMBL" id="CAB3980246.1"/>
    </source>
</evidence>
<dbReference type="InterPro" id="IPR035983">
    <property type="entry name" value="Hect_E3_ubiquitin_ligase"/>
</dbReference>
<accession>A0A6S7FWP2</accession>
<feature type="domain" description="HECT" evidence="2">
    <location>
        <begin position="253"/>
        <end position="539"/>
    </location>
</feature>
<keyword evidence="1" id="KW-0833">Ubl conjugation pathway</keyword>
<dbReference type="SUPFAM" id="SSF56204">
    <property type="entry name" value="Hect, E3 ligase catalytic domain"/>
    <property type="match status" value="1"/>
</dbReference>
<dbReference type="EMBL" id="CACRXK020000272">
    <property type="protein sequence ID" value="CAB3980246.1"/>
    <property type="molecule type" value="Genomic_DNA"/>
</dbReference>
<protein>
    <submittedName>
        <fullName evidence="3">G2 M phase-specific E3 ubiquitin- ligase-like</fullName>
    </submittedName>
</protein>
<dbReference type="Gene3D" id="3.30.2410.10">
    <property type="entry name" value="Hect, E3 ligase catalytic domain"/>
    <property type="match status" value="1"/>
</dbReference>
<gene>
    <name evidence="3" type="ORF">PACLA_8A080392</name>
</gene>
<evidence type="ECO:0000313" key="4">
    <source>
        <dbReference type="Proteomes" id="UP001152795"/>
    </source>
</evidence>
<name>A0A6S7FWP2_PARCT</name>
<organism evidence="3 4">
    <name type="scientific">Paramuricea clavata</name>
    <name type="common">Red gorgonian</name>
    <name type="synonym">Violescent sea-whip</name>
    <dbReference type="NCBI Taxonomy" id="317549"/>
    <lineage>
        <taxon>Eukaryota</taxon>
        <taxon>Metazoa</taxon>
        <taxon>Cnidaria</taxon>
        <taxon>Anthozoa</taxon>
        <taxon>Octocorallia</taxon>
        <taxon>Malacalcyonacea</taxon>
        <taxon>Plexauridae</taxon>
        <taxon>Paramuricea</taxon>
    </lineage>
</organism>
<evidence type="ECO:0000256" key="1">
    <source>
        <dbReference type="ARBA" id="ARBA00022786"/>
    </source>
</evidence>
<evidence type="ECO:0000259" key="2">
    <source>
        <dbReference type="Pfam" id="PF00632"/>
    </source>
</evidence>